<feature type="domain" description="Cytochrome b/b6 N-terminal region profile" evidence="21">
    <location>
        <begin position="1"/>
        <end position="210"/>
    </location>
</feature>
<feature type="binding site" description="axial binding residue" evidence="19">
    <location>
        <position position="84"/>
    </location>
    <ligand>
        <name>heme b</name>
        <dbReference type="ChEBI" id="CHEBI:60344"/>
        <label>b562</label>
    </ligand>
    <ligandPart>
        <name>Fe</name>
        <dbReference type="ChEBI" id="CHEBI:18248"/>
    </ligandPart>
</feature>
<dbReference type="InterPro" id="IPR016174">
    <property type="entry name" value="Di-haem_cyt_TM"/>
</dbReference>
<feature type="binding site" evidence="18">
    <location>
        <position position="202"/>
    </location>
    <ligand>
        <name>a ubiquinone</name>
        <dbReference type="ChEBI" id="CHEBI:16389"/>
    </ligand>
</feature>
<name>A0A3S7MDY1_9HEMI</name>
<evidence type="ECO:0000256" key="12">
    <source>
        <dbReference type="ARBA" id="ARBA00022989"/>
    </source>
</evidence>
<evidence type="ECO:0000256" key="6">
    <source>
        <dbReference type="ARBA" id="ARBA00022617"/>
    </source>
</evidence>
<evidence type="ECO:0000259" key="21">
    <source>
        <dbReference type="PROSITE" id="PS51002"/>
    </source>
</evidence>
<comment type="cofactor">
    <cofactor evidence="19">
        <name>heme</name>
        <dbReference type="ChEBI" id="CHEBI:30413"/>
    </cofactor>
    <text evidence="19">Binds 2 heme groups non-covalently.</text>
</comment>
<keyword evidence="14" id="KW-0830">Ubiquinone</keyword>
<keyword evidence="5 20" id="KW-0813">Transport</keyword>
<feature type="binding site" description="axial binding residue" evidence="19">
    <location>
        <position position="197"/>
    </location>
    <ligand>
        <name>heme b</name>
        <dbReference type="ChEBI" id="CHEBI:60344"/>
        <label>b566</label>
    </ligand>
    <ligandPart>
        <name>Fe</name>
        <dbReference type="ChEBI" id="CHEBI:18248"/>
    </ligandPart>
</feature>
<comment type="cofactor">
    <cofactor evidence="20">
        <name>heme b</name>
        <dbReference type="ChEBI" id="CHEBI:60344"/>
    </cofactor>
    <text evidence="20">Binds 2 heme groups non-covalently.</text>
</comment>
<dbReference type="InterPro" id="IPR048260">
    <property type="entry name" value="Cytochrome_b_C_euk/bac"/>
</dbReference>
<geneLocation type="mitochondrion" evidence="23"/>
<feature type="transmembrane region" description="Helical" evidence="20">
    <location>
        <begin position="179"/>
        <end position="201"/>
    </location>
</feature>
<keyword evidence="9 19" id="KW-0479">Metal-binding</keyword>
<dbReference type="InterPro" id="IPR005798">
    <property type="entry name" value="Cyt_b/b6_C"/>
</dbReference>
<dbReference type="GO" id="GO:0016491">
    <property type="term" value="F:oxidoreductase activity"/>
    <property type="evidence" value="ECO:0007669"/>
    <property type="project" value="UniProtKB-UniRule"/>
</dbReference>
<keyword evidence="15 20" id="KW-0496">Mitochondrion</keyword>
<feature type="domain" description="Cytochrome b/b6 C-terminal region profile" evidence="22">
    <location>
        <begin position="211"/>
        <end position="378"/>
    </location>
</feature>
<feature type="transmembrane region" description="Helical" evidence="20">
    <location>
        <begin position="111"/>
        <end position="134"/>
    </location>
</feature>
<feature type="transmembrane region" description="Helical" evidence="20">
    <location>
        <begin position="289"/>
        <end position="309"/>
    </location>
</feature>
<evidence type="ECO:0000256" key="3">
    <source>
        <dbReference type="ARBA" id="ARBA00011649"/>
    </source>
</evidence>
<gene>
    <name evidence="23" type="primary">cob</name>
</gene>
<dbReference type="Pfam" id="PF00033">
    <property type="entry name" value="Cytochrome_B"/>
    <property type="match status" value="1"/>
</dbReference>
<proteinExistence type="inferred from homology"/>
<comment type="function">
    <text evidence="1 20">Component of the ubiquinol-cytochrome c reductase complex (complex III or cytochrome b-c1 complex) that is part of the mitochondrial respiratory chain. The b-c1 complex mediates electron transfer from ubiquinol to cytochrome c. Contributes to the generation of a proton gradient across the mitochondrial membrane that is then used for ATP synthesis.</text>
</comment>
<evidence type="ECO:0000256" key="18">
    <source>
        <dbReference type="PIRSR" id="PIRSR038885-1"/>
    </source>
</evidence>
<evidence type="ECO:0000256" key="13">
    <source>
        <dbReference type="ARBA" id="ARBA00023004"/>
    </source>
</evidence>
<keyword evidence="7 20" id="KW-0679">Respiratory chain</keyword>
<dbReference type="InterPro" id="IPR036150">
    <property type="entry name" value="Cyt_b/b6_C_sf"/>
</dbReference>
<evidence type="ECO:0000256" key="20">
    <source>
        <dbReference type="RuleBase" id="RU362117"/>
    </source>
</evidence>
<dbReference type="InterPro" id="IPR005797">
    <property type="entry name" value="Cyt_b/b6_N"/>
</dbReference>
<dbReference type="InterPro" id="IPR027387">
    <property type="entry name" value="Cytb/b6-like_sf"/>
</dbReference>
<evidence type="ECO:0000313" key="23">
    <source>
        <dbReference type="EMBL" id="AWV83456.1"/>
    </source>
</evidence>
<comment type="similarity">
    <text evidence="17 20">Belongs to the cytochrome b family.</text>
</comment>
<feature type="transmembrane region" description="Helical" evidence="20">
    <location>
        <begin position="347"/>
        <end position="365"/>
    </location>
</feature>
<evidence type="ECO:0000256" key="4">
    <source>
        <dbReference type="ARBA" id="ARBA00013531"/>
    </source>
</evidence>
<sequence>MFKPTRQNHPLIKIINNSLIDFPAPSNLSYWWNFGFVLGLCLMIQILTGLFLSMHYNANIMNAFESLSHICRDVNYGWILRVIHANGASLFFICVYLHVGRGLYYGSFKYIETWSIGVIMLLMLMATAFLGYVLPWGQMSFWGATVITNLLSAIPYLGGMLVNWIWGGFAVDNATLTRFYSFHFILPFIVLSMTIIHLLYLHTTGSNNPLGVNSNNDKVPFHPYFSIKDIMSLFLLMIIFFMLIMLEPYMLGDPDNFIPANPLVTPKHIQPEWYFLFAYAILRSIPNKLGGVIALFMSIFILMFVPLLNNSNFMGLNNYPINQIMFWYMVMILILLTWIGARPVELPYINFGMLLTLMYFSYFIIDPMIKSIWDKLIS</sequence>
<dbReference type="InterPro" id="IPR030689">
    <property type="entry name" value="Cytochrome_b"/>
</dbReference>
<evidence type="ECO:0000259" key="22">
    <source>
        <dbReference type="PROSITE" id="PS51003"/>
    </source>
</evidence>
<dbReference type="SUPFAM" id="SSF81342">
    <property type="entry name" value="Transmembrane di-heme cytochromes"/>
    <property type="match status" value="1"/>
</dbReference>
<keyword evidence="12 20" id="KW-1133">Transmembrane helix</keyword>
<dbReference type="GO" id="GO:0046872">
    <property type="term" value="F:metal ion binding"/>
    <property type="evidence" value="ECO:0007669"/>
    <property type="project" value="UniProtKB-UniRule"/>
</dbReference>
<reference evidence="23" key="1">
    <citation type="journal article" date="2018" name="J. Hered.">
        <title>One hundred mitochondrial genomes of cicadas.</title>
        <authorList>
            <person name="Lukasik P."/>
            <person name="Chong R.A."/>
            <person name="Nazario K."/>
            <person name="Matsuura Y."/>
            <person name="Bublitz D."/>
            <person name="Campbell M.A."/>
            <person name="Meyer M."/>
            <person name="Van Leuven J.T."/>
            <person name="Pessacq P."/>
            <person name="Veloso C."/>
            <person name="Simon C."/>
            <person name="McCutcheon J.P."/>
        </authorList>
    </citation>
    <scope>NUCLEOTIDE SEQUENCE</scope>
    <source>
        <strain evidence="23">KIKMUT</strain>
        <tissue evidence="23">Bacteriome</tissue>
    </source>
</reference>
<evidence type="ECO:0000256" key="10">
    <source>
        <dbReference type="ARBA" id="ARBA00022792"/>
    </source>
</evidence>
<feature type="binding site" description="axial binding residue" evidence="19">
    <location>
        <position position="98"/>
    </location>
    <ligand>
        <name>heme b</name>
        <dbReference type="ChEBI" id="CHEBI:60344"/>
        <label>b566</label>
    </ligand>
    <ligandPart>
        <name>Fe</name>
        <dbReference type="ChEBI" id="CHEBI:18248"/>
    </ligandPart>
</feature>
<dbReference type="PROSITE" id="PS51002">
    <property type="entry name" value="CYTB_NTER"/>
    <property type="match status" value="1"/>
</dbReference>
<protein>
    <recommendedName>
        <fullName evidence="4 20">Cytochrome b</fullName>
    </recommendedName>
</protein>
<dbReference type="CDD" id="cd00290">
    <property type="entry name" value="cytochrome_b_C"/>
    <property type="match status" value="1"/>
</dbReference>
<feature type="transmembrane region" description="Helical" evidence="20">
    <location>
        <begin position="146"/>
        <end position="167"/>
    </location>
</feature>
<feature type="transmembrane region" description="Helical" evidence="20">
    <location>
        <begin position="230"/>
        <end position="251"/>
    </location>
</feature>
<dbReference type="Gene3D" id="1.20.810.10">
    <property type="entry name" value="Cytochrome Bc1 Complex, Chain C"/>
    <property type="match status" value="1"/>
</dbReference>
<keyword evidence="10" id="KW-0999">Mitochondrion inner membrane</keyword>
<dbReference type="PIRSF" id="PIRSF038885">
    <property type="entry name" value="COB"/>
    <property type="match status" value="1"/>
</dbReference>
<dbReference type="PROSITE" id="PS51003">
    <property type="entry name" value="CYTB_CTER"/>
    <property type="match status" value="1"/>
</dbReference>
<evidence type="ECO:0000256" key="17">
    <source>
        <dbReference type="ARBA" id="ARBA00061233"/>
    </source>
</evidence>
<evidence type="ECO:0000256" key="14">
    <source>
        <dbReference type="ARBA" id="ARBA00023075"/>
    </source>
</evidence>
<keyword evidence="13 19" id="KW-0408">Iron</keyword>
<evidence type="ECO:0000256" key="2">
    <source>
        <dbReference type="ARBA" id="ARBA00004448"/>
    </source>
</evidence>
<evidence type="ECO:0000256" key="15">
    <source>
        <dbReference type="ARBA" id="ARBA00023128"/>
    </source>
</evidence>
<evidence type="ECO:0000256" key="19">
    <source>
        <dbReference type="PIRSR" id="PIRSR038885-2"/>
    </source>
</evidence>
<comment type="subunit">
    <text evidence="3">The main subunits of complex b-c1 are: cytochrome b, cytochrome c1 and the Rieske protein.</text>
</comment>
<evidence type="ECO:0000256" key="11">
    <source>
        <dbReference type="ARBA" id="ARBA00022982"/>
    </source>
</evidence>
<feature type="binding site" description="axial binding residue" evidence="19">
    <location>
        <position position="183"/>
    </location>
    <ligand>
        <name>heme b</name>
        <dbReference type="ChEBI" id="CHEBI:60344"/>
        <label>b562</label>
    </ligand>
    <ligandPart>
        <name>Fe</name>
        <dbReference type="ChEBI" id="CHEBI:18248"/>
    </ligandPart>
</feature>
<dbReference type="PANTHER" id="PTHR19271">
    <property type="entry name" value="CYTOCHROME B"/>
    <property type="match status" value="1"/>
</dbReference>
<dbReference type="PANTHER" id="PTHR19271:SF16">
    <property type="entry name" value="CYTOCHROME B"/>
    <property type="match status" value="1"/>
</dbReference>
<dbReference type="CDD" id="cd00284">
    <property type="entry name" value="Cytochrome_b_N"/>
    <property type="match status" value="1"/>
</dbReference>
<evidence type="ECO:0000256" key="5">
    <source>
        <dbReference type="ARBA" id="ARBA00022448"/>
    </source>
</evidence>
<keyword evidence="11 20" id="KW-0249">Electron transport</keyword>
<dbReference type="GO" id="GO:0008121">
    <property type="term" value="F:quinol-cytochrome-c reductase activity"/>
    <property type="evidence" value="ECO:0007669"/>
    <property type="project" value="InterPro"/>
</dbReference>
<comment type="subcellular location">
    <subcellularLocation>
        <location evidence="2">Mitochondrion inner membrane</location>
        <topology evidence="2">Multi-pass membrane protein</topology>
    </subcellularLocation>
</comment>
<feature type="transmembrane region" description="Helical" evidence="20">
    <location>
        <begin position="78"/>
        <end position="99"/>
    </location>
</feature>
<keyword evidence="8 20" id="KW-0812">Transmembrane</keyword>
<feature type="transmembrane region" description="Helical" evidence="20">
    <location>
        <begin position="321"/>
        <end position="341"/>
    </location>
</feature>
<dbReference type="InterPro" id="IPR048259">
    <property type="entry name" value="Cytochrome_b_N_euk/bac"/>
</dbReference>
<keyword evidence="16 20" id="KW-0472">Membrane</keyword>
<dbReference type="GO" id="GO:0045275">
    <property type="term" value="C:respiratory chain complex III"/>
    <property type="evidence" value="ECO:0007669"/>
    <property type="project" value="InterPro"/>
</dbReference>
<evidence type="ECO:0000256" key="7">
    <source>
        <dbReference type="ARBA" id="ARBA00022660"/>
    </source>
</evidence>
<feature type="transmembrane region" description="Helical" evidence="20">
    <location>
        <begin position="30"/>
        <end position="52"/>
    </location>
</feature>
<dbReference type="FunFam" id="1.20.810.10:FF:000002">
    <property type="entry name" value="Cytochrome b"/>
    <property type="match status" value="1"/>
</dbReference>
<organism evidence="23">
    <name type="scientific">Kikihia muta</name>
    <dbReference type="NCBI Taxonomy" id="140081"/>
    <lineage>
        <taxon>Eukaryota</taxon>
        <taxon>Metazoa</taxon>
        <taxon>Ecdysozoa</taxon>
        <taxon>Arthropoda</taxon>
        <taxon>Hexapoda</taxon>
        <taxon>Insecta</taxon>
        <taxon>Pterygota</taxon>
        <taxon>Neoptera</taxon>
        <taxon>Paraneoptera</taxon>
        <taxon>Hemiptera</taxon>
        <taxon>Auchenorrhyncha</taxon>
        <taxon>Cicadoidea</taxon>
        <taxon>Cicadidae</taxon>
        <taxon>Cicadettinae</taxon>
        <taxon>Cicadettini</taxon>
        <taxon>Kikihia</taxon>
    </lineage>
</organism>
<dbReference type="GO" id="GO:0005743">
    <property type="term" value="C:mitochondrial inner membrane"/>
    <property type="evidence" value="ECO:0007669"/>
    <property type="project" value="UniProtKB-SubCell"/>
</dbReference>
<dbReference type="AlphaFoldDB" id="A0A3S7MDY1"/>
<evidence type="ECO:0000256" key="8">
    <source>
        <dbReference type="ARBA" id="ARBA00022692"/>
    </source>
</evidence>
<evidence type="ECO:0000256" key="9">
    <source>
        <dbReference type="ARBA" id="ARBA00022723"/>
    </source>
</evidence>
<keyword evidence="6 19" id="KW-0349">Heme</keyword>
<dbReference type="SUPFAM" id="SSF81648">
    <property type="entry name" value="a domain/subunit of cytochrome bc1 complex (Ubiquinol-cytochrome c reductase)"/>
    <property type="match status" value="1"/>
</dbReference>
<accession>A0A3S7MDY1</accession>
<evidence type="ECO:0000256" key="16">
    <source>
        <dbReference type="ARBA" id="ARBA00023136"/>
    </source>
</evidence>
<dbReference type="GO" id="GO:0006122">
    <property type="term" value="P:mitochondrial electron transport, ubiquinol to cytochrome c"/>
    <property type="evidence" value="ECO:0007669"/>
    <property type="project" value="TreeGrafter"/>
</dbReference>
<dbReference type="Pfam" id="PF00032">
    <property type="entry name" value="Cytochrom_B_C"/>
    <property type="match status" value="1"/>
</dbReference>
<evidence type="ECO:0000256" key="1">
    <source>
        <dbReference type="ARBA" id="ARBA00002566"/>
    </source>
</evidence>
<dbReference type="EMBL" id="MG737737">
    <property type="protein sequence ID" value="AWV83456.1"/>
    <property type="molecule type" value="Genomic_DNA"/>
</dbReference>